<keyword evidence="3" id="KW-0862">Zinc</keyword>
<dbReference type="InterPro" id="IPR018957">
    <property type="entry name" value="Znf_C3HC4_RING-type"/>
</dbReference>
<evidence type="ECO:0000313" key="8">
    <source>
        <dbReference type="EMBL" id="GME74706.1"/>
    </source>
</evidence>
<feature type="compositionally biased region" description="Acidic residues" evidence="5">
    <location>
        <begin position="79"/>
        <end position="95"/>
    </location>
</feature>
<feature type="region of interest" description="Disordered" evidence="5">
    <location>
        <begin position="1"/>
        <end position="30"/>
    </location>
</feature>
<feature type="compositionally biased region" description="Polar residues" evidence="5">
    <location>
        <begin position="444"/>
        <end position="463"/>
    </location>
</feature>
<dbReference type="Gene3D" id="3.30.40.10">
    <property type="entry name" value="Zinc/RING finger domain, C3HC4 (zinc finger)"/>
    <property type="match status" value="2"/>
</dbReference>
<dbReference type="Pfam" id="PF00097">
    <property type="entry name" value="zf-C3HC4"/>
    <property type="match status" value="1"/>
</dbReference>
<gene>
    <name evidence="8" type="ORF">Cboi02_000450800</name>
</gene>
<sequence length="802" mass="90532">MNKEDLSSPKTPEYSTDTEPRTIVDTELDTSAEIMKSECLSDYPAEPRLADIAENISDDKGELDEEEEDIQILHIHADSDDENDNDNVNDNDNDNIDEEELCPICLDLLPNFDNGPIPRATRSTQYLAKSKPCNHEYHAFCIQSWSEKANTCPKCRQNFNAIELYSDKDVVEETIKVEDKKFPVEIDDSDFILPMDATELEYMDERNVSASSNSIHGRRGQSNRHIQPMCVLCDQTATRITGFAICSDCSAGYHLNCLGIMDEESTYWNCPMCDMQQDSNTVTPSSGIRRRRRRQVQSGRNSVPSAEAALSSVLHGSSLSSSSMSRSASSTNSRLNARRLIQDFRREIRNNRYSSLGIEPSTRIRSSRTNNRSRRSDTSRSLTASSFERERSVTEDIDYNAIVDATKKYKHDQYLKELENNPPSEESQAWSLLDKMNKETVVDSNSKAALKTESTPFPVSQTWRTRKINETEGSDTVVPESSTESKLVTDTDTQEQTTSYKRPKRARNRSRVDLQNTVTSYPPSDKNNTNNNTSNNNKKDNNDTTVSGIFNSKLPVHSFADHLQALKNTNHHTGISSLTDVGKPPINFQPPADIHKSPRLAQQGLYQFTHFEEKAVLNNEIKQNPNSNSGTTLPPPPPPPLSPPPQQQFQKLYYKPIPQPNHEDRTPLIPLSPPDSDSVASSSSPKLTMEALEEHNIQLMRSSSGSHSGSGSANGSNDMNMSETYYSRMNTVDTGSATLEAPISHYHHNADLTYDQKRLIQRLLIRLKLKEFTSRFQDVLKIEANYIKVNQNVIKGKKKWWW</sequence>
<dbReference type="PROSITE" id="PS50016">
    <property type="entry name" value="ZF_PHD_2"/>
    <property type="match status" value="1"/>
</dbReference>
<feature type="domain" description="PHD-type" evidence="6">
    <location>
        <begin position="227"/>
        <end position="276"/>
    </location>
</feature>
<feature type="compositionally biased region" description="Pro residues" evidence="5">
    <location>
        <begin position="633"/>
        <end position="646"/>
    </location>
</feature>
<dbReference type="SMART" id="SM00184">
    <property type="entry name" value="RING"/>
    <property type="match status" value="2"/>
</dbReference>
<dbReference type="InterPro" id="IPR019787">
    <property type="entry name" value="Znf_PHD-finger"/>
</dbReference>
<keyword evidence="9" id="KW-1185">Reference proteome</keyword>
<dbReference type="InterPro" id="IPR047157">
    <property type="entry name" value="PHRF1/Atg35"/>
</dbReference>
<feature type="region of interest" description="Disordered" evidence="5">
    <location>
        <begin position="76"/>
        <end position="95"/>
    </location>
</feature>
<evidence type="ECO:0000256" key="4">
    <source>
        <dbReference type="PROSITE-ProRule" id="PRU00175"/>
    </source>
</evidence>
<feature type="compositionally biased region" description="Polar residues" evidence="5">
    <location>
        <begin position="513"/>
        <end position="522"/>
    </location>
</feature>
<protein>
    <submittedName>
        <fullName evidence="8">Unnamed protein product</fullName>
    </submittedName>
</protein>
<accession>A0A9W6T4U6</accession>
<feature type="compositionally biased region" description="Polar residues" evidence="5">
    <location>
        <begin position="8"/>
        <end position="17"/>
    </location>
</feature>
<dbReference type="InterPro" id="IPR001841">
    <property type="entry name" value="Znf_RING"/>
</dbReference>
<feature type="compositionally biased region" description="Polar residues" evidence="5">
    <location>
        <begin position="479"/>
        <end position="500"/>
    </location>
</feature>
<dbReference type="GO" id="GO:0008270">
    <property type="term" value="F:zinc ion binding"/>
    <property type="evidence" value="ECO:0007669"/>
    <property type="project" value="UniProtKB-KW"/>
</dbReference>
<dbReference type="SUPFAM" id="SSF57850">
    <property type="entry name" value="RING/U-box"/>
    <property type="match status" value="1"/>
</dbReference>
<keyword evidence="2 4" id="KW-0863">Zinc-finger</keyword>
<feature type="compositionally biased region" description="Low complexity" evidence="5">
    <location>
        <begin position="361"/>
        <end position="370"/>
    </location>
</feature>
<keyword evidence="1" id="KW-0479">Metal-binding</keyword>
<feature type="region of interest" description="Disordered" evidence="5">
    <location>
        <begin position="279"/>
        <end position="309"/>
    </location>
</feature>
<evidence type="ECO:0000256" key="1">
    <source>
        <dbReference type="ARBA" id="ARBA00022723"/>
    </source>
</evidence>
<organism evidence="8 9">
    <name type="scientific">Candida boidinii</name>
    <name type="common">Yeast</name>
    <dbReference type="NCBI Taxonomy" id="5477"/>
    <lineage>
        <taxon>Eukaryota</taxon>
        <taxon>Fungi</taxon>
        <taxon>Dikarya</taxon>
        <taxon>Ascomycota</taxon>
        <taxon>Saccharomycotina</taxon>
        <taxon>Pichiomycetes</taxon>
        <taxon>Pichiales</taxon>
        <taxon>Pichiaceae</taxon>
        <taxon>Ogataea</taxon>
        <taxon>Ogataea/Candida clade</taxon>
    </lineage>
</organism>
<evidence type="ECO:0000313" key="9">
    <source>
        <dbReference type="Proteomes" id="UP001165120"/>
    </source>
</evidence>
<feature type="region of interest" description="Disordered" evidence="5">
    <location>
        <begin position="621"/>
        <end position="686"/>
    </location>
</feature>
<proteinExistence type="predicted"/>
<dbReference type="Proteomes" id="UP001165120">
    <property type="component" value="Unassembled WGS sequence"/>
</dbReference>
<dbReference type="PANTHER" id="PTHR12618:SF20">
    <property type="entry name" value="PHD AND RING FINGER DOMAIN-CONTAINING PROTEIN 1"/>
    <property type="match status" value="1"/>
</dbReference>
<feature type="compositionally biased region" description="Low complexity" evidence="5">
    <location>
        <begin position="674"/>
        <end position="685"/>
    </location>
</feature>
<dbReference type="PANTHER" id="PTHR12618">
    <property type="entry name" value="PHD AND RING FINGER DOMAIN-CONTAINING PROTEIN 1"/>
    <property type="match status" value="1"/>
</dbReference>
<evidence type="ECO:0000259" key="7">
    <source>
        <dbReference type="PROSITE" id="PS50089"/>
    </source>
</evidence>
<name>A0A9W6T4U6_CANBO</name>
<dbReference type="AlphaFoldDB" id="A0A9W6T4U6"/>
<reference evidence="8" key="1">
    <citation type="submission" date="2023-04" db="EMBL/GenBank/DDBJ databases">
        <title>Candida boidinii NBRC 10035.</title>
        <authorList>
            <person name="Ichikawa N."/>
            <person name="Sato H."/>
            <person name="Tonouchi N."/>
        </authorList>
    </citation>
    <scope>NUCLEOTIDE SEQUENCE</scope>
    <source>
        <strain evidence="8">NBRC 10035</strain>
    </source>
</reference>
<evidence type="ECO:0000256" key="5">
    <source>
        <dbReference type="SAM" id="MobiDB-lite"/>
    </source>
</evidence>
<dbReference type="InterPro" id="IPR001965">
    <property type="entry name" value="Znf_PHD"/>
</dbReference>
<dbReference type="InterPro" id="IPR011011">
    <property type="entry name" value="Znf_FYVE_PHD"/>
</dbReference>
<evidence type="ECO:0000259" key="6">
    <source>
        <dbReference type="PROSITE" id="PS50016"/>
    </source>
</evidence>
<dbReference type="PROSITE" id="PS50089">
    <property type="entry name" value="ZF_RING_2"/>
    <property type="match status" value="1"/>
</dbReference>
<feature type="region of interest" description="Disordered" evidence="5">
    <location>
        <begin position="701"/>
        <end position="721"/>
    </location>
</feature>
<feature type="region of interest" description="Disordered" evidence="5">
    <location>
        <begin position="444"/>
        <end position="549"/>
    </location>
</feature>
<evidence type="ECO:0000256" key="2">
    <source>
        <dbReference type="ARBA" id="ARBA00022771"/>
    </source>
</evidence>
<feature type="domain" description="RING-type" evidence="7">
    <location>
        <begin position="102"/>
        <end position="156"/>
    </location>
</feature>
<dbReference type="SUPFAM" id="SSF57903">
    <property type="entry name" value="FYVE/PHD zinc finger"/>
    <property type="match status" value="1"/>
</dbReference>
<dbReference type="SMART" id="SM00249">
    <property type="entry name" value="PHD"/>
    <property type="match status" value="1"/>
</dbReference>
<evidence type="ECO:0000256" key="3">
    <source>
        <dbReference type="ARBA" id="ARBA00022833"/>
    </source>
</evidence>
<comment type="caution">
    <text evidence="8">The sequence shown here is derived from an EMBL/GenBank/DDBJ whole genome shotgun (WGS) entry which is preliminary data.</text>
</comment>
<dbReference type="CDD" id="cd15489">
    <property type="entry name" value="PHD_SF"/>
    <property type="match status" value="1"/>
</dbReference>
<feature type="region of interest" description="Disordered" evidence="5">
    <location>
        <begin position="359"/>
        <end position="390"/>
    </location>
</feature>
<dbReference type="InterPro" id="IPR013083">
    <property type="entry name" value="Znf_RING/FYVE/PHD"/>
</dbReference>
<dbReference type="EMBL" id="BSXN01001847">
    <property type="protein sequence ID" value="GME74706.1"/>
    <property type="molecule type" value="Genomic_DNA"/>
</dbReference>
<feature type="compositionally biased region" description="Low complexity" evidence="5">
    <location>
        <begin position="524"/>
        <end position="536"/>
    </location>
</feature>